<dbReference type="InterPro" id="IPR001387">
    <property type="entry name" value="Cro/C1-type_HTH"/>
</dbReference>
<dbReference type="InterPro" id="IPR010982">
    <property type="entry name" value="Lambda_DNA-bd_dom_sf"/>
</dbReference>
<dbReference type="Proteomes" id="UP000228528">
    <property type="component" value="Unassembled WGS sequence"/>
</dbReference>
<protein>
    <recommendedName>
        <fullName evidence="2">HTH cro/C1-type domain-containing protein</fullName>
    </recommendedName>
</protein>
<keyword evidence="1" id="KW-0238">DNA-binding</keyword>
<dbReference type="EMBL" id="PFBW01000009">
    <property type="protein sequence ID" value="PIR77860.1"/>
    <property type="molecule type" value="Genomic_DNA"/>
</dbReference>
<evidence type="ECO:0000259" key="2">
    <source>
        <dbReference type="PROSITE" id="PS50943"/>
    </source>
</evidence>
<comment type="caution">
    <text evidence="3">The sequence shown here is derived from an EMBL/GenBank/DDBJ whole genome shotgun (WGS) entry which is preliminary data.</text>
</comment>
<dbReference type="Pfam" id="PF01381">
    <property type="entry name" value="HTH_3"/>
    <property type="match status" value="1"/>
</dbReference>
<dbReference type="PANTHER" id="PTHR46558:SF11">
    <property type="entry name" value="HTH-TYPE TRANSCRIPTIONAL REGULATOR XRE"/>
    <property type="match status" value="1"/>
</dbReference>
<organism evidence="3 4">
    <name type="scientific">Candidatus Magasanikbacteria bacterium CG10_big_fil_rev_8_21_14_0_10_38_6</name>
    <dbReference type="NCBI Taxonomy" id="1974647"/>
    <lineage>
        <taxon>Bacteria</taxon>
        <taxon>Candidatus Magasanikiibacteriota</taxon>
    </lineage>
</organism>
<dbReference type="PROSITE" id="PS50943">
    <property type="entry name" value="HTH_CROC1"/>
    <property type="match status" value="1"/>
</dbReference>
<feature type="domain" description="HTH cro/C1-type" evidence="2">
    <location>
        <begin position="6"/>
        <end position="60"/>
    </location>
</feature>
<sequence>MYGDIIRQLRKQKGVTQKELGAYLGYTEAHISNIENNNRAVSSNDLLKISHFLKTNVSFFDNAPVAHVNFRSRDPKNYTDDLDPIIVDDFKKYAKKILENPV</sequence>
<proteinExistence type="predicted"/>
<dbReference type="CDD" id="cd00093">
    <property type="entry name" value="HTH_XRE"/>
    <property type="match status" value="1"/>
</dbReference>
<reference evidence="4" key="1">
    <citation type="submission" date="2017-09" db="EMBL/GenBank/DDBJ databases">
        <title>Depth-based differentiation of microbial function through sediment-hosted aquifers and enrichment of novel symbionts in the deep terrestrial subsurface.</title>
        <authorList>
            <person name="Probst A.J."/>
            <person name="Ladd B."/>
            <person name="Jarett J.K."/>
            <person name="Geller-Mcgrath D.E."/>
            <person name="Sieber C.M.K."/>
            <person name="Emerson J.B."/>
            <person name="Anantharaman K."/>
            <person name="Thomas B.C."/>
            <person name="Malmstrom R."/>
            <person name="Stieglmeier M."/>
            <person name="Klingl A."/>
            <person name="Woyke T."/>
            <person name="Ryan C.M."/>
            <person name="Banfield J.F."/>
        </authorList>
    </citation>
    <scope>NUCLEOTIDE SEQUENCE [LARGE SCALE GENOMIC DNA]</scope>
</reference>
<evidence type="ECO:0000313" key="3">
    <source>
        <dbReference type="EMBL" id="PIR77860.1"/>
    </source>
</evidence>
<dbReference type="Gene3D" id="1.10.260.40">
    <property type="entry name" value="lambda repressor-like DNA-binding domains"/>
    <property type="match status" value="1"/>
</dbReference>
<dbReference type="AlphaFoldDB" id="A0A2M6P3A6"/>
<dbReference type="PANTHER" id="PTHR46558">
    <property type="entry name" value="TRACRIPTIONAL REGULATORY PROTEIN-RELATED-RELATED"/>
    <property type="match status" value="1"/>
</dbReference>
<dbReference type="SUPFAM" id="SSF47413">
    <property type="entry name" value="lambda repressor-like DNA-binding domains"/>
    <property type="match status" value="1"/>
</dbReference>
<dbReference type="SMART" id="SM00530">
    <property type="entry name" value="HTH_XRE"/>
    <property type="match status" value="1"/>
</dbReference>
<evidence type="ECO:0000256" key="1">
    <source>
        <dbReference type="ARBA" id="ARBA00023125"/>
    </source>
</evidence>
<evidence type="ECO:0000313" key="4">
    <source>
        <dbReference type="Proteomes" id="UP000228528"/>
    </source>
</evidence>
<dbReference type="GO" id="GO:0003677">
    <property type="term" value="F:DNA binding"/>
    <property type="evidence" value="ECO:0007669"/>
    <property type="project" value="UniProtKB-KW"/>
</dbReference>
<accession>A0A2M6P3A6</accession>
<name>A0A2M6P3A6_9BACT</name>
<gene>
    <name evidence="3" type="ORF">COU30_00190</name>
</gene>